<keyword evidence="5" id="KW-0808">Transferase</keyword>
<dbReference type="CDD" id="cd00075">
    <property type="entry name" value="HATPase"/>
    <property type="match status" value="1"/>
</dbReference>
<evidence type="ECO:0000256" key="7">
    <source>
        <dbReference type="ARBA" id="ARBA00023012"/>
    </source>
</evidence>
<evidence type="ECO:0000313" key="11">
    <source>
        <dbReference type="Proteomes" id="UP001165587"/>
    </source>
</evidence>
<dbReference type="GO" id="GO:0005886">
    <property type="term" value="C:plasma membrane"/>
    <property type="evidence" value="ECO:0007669"/>
    <property type="project" value="UniProtKB-SubCell"/>
</dbReference>
<dbReference type="SUPFAM" id="SSF55874">
    <property type="entry name" value="ATPase domain of HSP90 chaperone/DNA topoisomerase II/histidine kinase"/>
    <property type="match status" value="1"/>
</dbReference>
<feature type="transmembrane region" description="Helical" evidence="8">
    <location>
        <begin position="20"/>
        <end position="40"/>
    </location>
</feature>
<dbReference type="Pfam" id="PF00512">
    <property type="entry name" value="HisKA"/>
    <property type="match status" value="1"/>
</dbReference>
<dbReference type="EMBL" id="JANLCK010000007">
    <property type="protein sequence ID" value="MCS5726910.1"/>
    <property type="molecule type" value="Genomic_DNA"/>
</dbReference>
<evidence type="ECO:0000256" key="2">
    <source>
        <dbReference type="ARBA" id="ARBA00004236"/>
    </source>
</evidence>
<evidence type="ECO:0000256" key="6">
    <source>
        <dbReference type="ARBA" id="ARBA00022777"/>
    </source>
</evidence>
<dbReference type="RefSeq" id="WP_259529823.1">
    <property type="nucleotide sequence ID" value="NZ_JANLCK010000007.1"/>
</dbReference>
<feature type="domain" description="Histidine kinase" evidence="9">
    <location>
        <begin position="103"/>
        <end position="314"/>
    </location>
</feature>
<evidence type="ECO:0000256" key="4">
    <source>
        <dbReference type="ARBA" id="ARBA00022553"/>
    </source>
</evidence>
<evidence type="ECO:0000313" key="10">
    <source>
        <dbReference type="EMBL" id="MCS5726910.1"/>
    </source>
</evidence>
<accession>A0AA41XIZ5</accession>
<comment type="caution">
    <text evidence="10">The sequence shown here is derived from an EMBL/GenBank/DDBJ whole genome shotgun (WGS) entry which is preliminary data.</text>
</comment>
<dbReference type="Pfam" id="PF02518">
    <property type="entry name" value="HATPase_c"/>
    <property type="match status" value="1"/>
</dbReference>
<dbReference type="SMART" id="SM00387">
    <property type="entry name" value="HATPase_c"/>
    <property type="match status" value="1"/>
</dbReference>
<comment type="catalytic activity">
    <reaction evidence="1">
        <text>ATP + protein L-histidine = ADP + protein N-phospho-L-histidine.</text>
        <dbReference type="EC" id="2.7.13.3"/>
    </reaction>
</comment>
<feature type="transmembrane region" description="Helical" evidence="8">
    <location>
        <begin position="52"/>
        <end position="77"/>
    </location>
</feature>
<evidence type="ECO:0000259" key="9">
    <source>
        <dbReference type="PROSITE" id="PS50109"/>
    </source>
</evidence>
<dbReference type="SUPFAM" id="SSF47384">
    <property type="entry name" value="Homodimeric domain of signal transducing histidine kinase"/>
    <property type="match status" value="1"/>
</dbReference>
<comment type="subcellular location">
    <subcellularLocation>
        <location evidence="2">Cell membrane</location>
    </subcellularLocation>
</comment>
<proteinExistence type="predicted"/>
<dbReference type="SMART" id="SM00388">
    <property type="entry name" value="HisKA"/>
    <property type="match status" value="1"/>
</dbReference>
<sequence length="322" mass="34511">MSASRTGSRTVSTSHRRLRLVGIILIPAAIGLLASLVVALTGTTAEIVTRTALSAVPVLAGTALSLVIAAPVLLVALSRRRFEQGRTQASVDAAESHRRFLSRLDHEMKNPITAIRAVVANIDEPGMREELTSIRHQTARLSKLLDDLRKVSGLLVQKENLEHVDLEAMIDEARALAEVEATAGLVSFTVAFPRAPWPLPLVLADPDLLFIAITNVILNAVKYSRRGGRIEVRAHQSRGFAVLDIADTGIGIAEDETALVFEELARARNSEGIAGSGLGLALVKTIVEQHGGEVTLTSRLDEGTLVQLTLPLADQSTARRTS</sequence>
<reference evidence="10" key="1">
    <citation type="submission" date="2022-08" db="EMBL/GenBank/DDBJ databases">
        <authorList>
            <person name="Deng Y."/>
            <person name="Han X.-F."/>
            <person name="Zhang Y.-Q."/>
        </authorList>
    </citation>
    <scope>NUCLEOTIDE SEQUENCE</scope>
    <source>
        <strain evidence="10">CPCC 203407</strain>
    </source>
</reference>
<dbReference type="Gene3D" id="1.10.287.130">
    <property type="match status" value="1"/>
</dbReference>
<dbReference type="CDD" id="cd00082">
    <property type="entry name" value="HisKA"/>
    <property type="match status" value="1"/>
</dbReference>
<evidence type="ECO:0000256" key="1">
    <source>
        <dbReference type="ARBA" id="ARBA00000085"/>
    </source>
</evidence>
<dbReference type="InterPro" id="IPR036097">
    <property type="entry name" value="HisK_dim/P_sf"/>
</dbReference>
<keyword evidence="8" id="KW-0472">Membrane</keyword>
<dbReference type="Proteomes" id="UP001165587">
    <property type="component" value="Unassembled WGS sequence"/>
</dbReference>
<keyword evidence="8" id="KW-0812">Transmembrane</keyword>
<dbReference type="AlphaFoldDB" id="A0AA41XIZ5"/>
<organism evidence="10 11">
    <name type="scientific">Herbiconiux oxytropis</name>
    <dbReference type="NCBI Taxonomy" id="2970915"/>
    <lineage>
        <taxon>Bacteria</taxon>
        <taxon>Bacillati</taxon>
        <taxon>Actinomycetota</taxon>
        <taxon>Actinomycetes</taxon>
        <taxon>Micrococcales</taxon>
        <taxon>Microbacteriaceae</taxon>
        <taxon>Herbiconiux</taxon>
    </lineage>
</organism>
<dbReference type="InterPro" id="IPR003594">
    <property type="entry name" value="HATPase_dom"/>
</dbReference>
<dbReference type="InterPro" id="IPR003661">
    <property type="entry name" value="HisK_dim/P_dom"/>
</dbReference>
<protein>
    <recommendedName>
        <fullName evidence="3">histidine kinase</fullName>
        <ecNumber evidence="3">2.7.13.3</ecNumber>
    </recommendedName>
</protein>
<dbReference type="InterPro" id="IPR036890">
    <property type="entry name" value="HATPase_C_sf"/>
</dbReference>
<dbReference type="EC" id="2.7.13.3" evidence="3"/>
<keyword evidence="7" id="KW-0902">Two-component regulatory system</keyword>
<gene>
    <name evidence="10" type="ORF">N1028_13500</name>
</gene>
<dbReference type="PANTHER" id="PTHR43711">
    <property type="entry name" value="TWO-COMPONENT HISTIDINE KINASE"/>
    <property type="match status" value="1"/>
</dbReference>
<keyword evidence="8" id="KW-1133">Transmembrane helix</keyword>
<evidence type="ECO:0000256" key="3">
    <source>
        <dbReference type="ARBA" id="ARBA00012438"/>
    </source>
</evidence>
<dbReference type="PANTHER" id="PTHR43711:SF1">
    <property type="entry name" value="HISTIDINE KINASE 1"/>
    <property type="match status" value="1"/>
</dbReference>
<dbReference type="InterPro" id="IPR005467">
    <property type="entry name" value="His_kinase_dom"/>
</dbReference>
<keyword evidence="11" id="KW-1185">Reference proteome</keyword>
<dbReference type="PRINTS" id="PR00344">
    <property type="entry name" value="BCTRLSENSOR"/>
</dbReference>
<dbReference type="GO" id="GO:0000155">
    <property type="term" value="F:phosphorelay sensor kinase activity"/>
    <property type="evidence" value="ECO:0007669"/>
    <property type="project" value="InterPro"/>
</dbReference>
<evidence type="ECO:0000256" key="8">
    <source>
        <dbReference type="SAM" id="Phobius"/>
    </source>
</evidence>
<dbReference type="InterPro" id="IPR050736">
    <property type="entry name" value="Sensor_HK_Regulatory"/>
</dbReference>
<dbReference type="Gene3D" id="3.30.565.10">
    <property type="entry name" value="Histidine kinase-like ATPase, C-terminal domain"/>
    <property type="match status" value="1"/>
</dbReference>
<keyword evidence="4" id="KW-0597">Phosphoprotein</keyword>
<keyword evidence="6 10" id="KW-0418">Kinase</keyword>
<name>A0AA41XIZ5_9MICO</name>
<dbReference type="PROSITE" id="PS50109">
    <property type="entry name" value="HIS_KIN"/>
    <property type="match status" value="1"/>
</dbReference>
<dbReference type="InterPro" id="IPR004358">
    <property type="entry name" value="Sig_transdc_His_kin-like_C"/>
</dbReference>
<evidence type="ECO:0000256" key="5">
    <source>
        <dbReference type="ARBA" id="ARBA00022679"/>
    </source>
</evidence>